<evidence type="ECO:0000313" key="3">
    <source>
        <dbReference type="EMBL" id="KYH25835.1"/>
    </source>
</evidence>
<organism evidence="3 4">
    <name type="scientific">Halalkalicoccus paucihalophilus</name>
    <dbReference type="NCBI Taxonomy" id="1008153"/>
    <lineage>
        <taxon>Archaea</taxon>
        <taxon>Methanobacteriati</taxon>
        <taxon>Methanobacteriota</taxon>
        <taxon>Stenosarchaea group</taxon>
        <taxon>Halobacteria</taxon>
        <taxon>Halobacteriales</taxon>
        <taxon>Halococcaceae</taxon>
        <taxon>Halalkalicoccus</taxon>
    </lineage>
</organism>
<dbReference type="Proteomes" id="UP000075321">
    <property type="component" value="Unassembled WGS sequence"/>
</dbReference>
<dbReference type="RefSeq" id="WP_066382941.1">
    <property type="nucleotide sequence ID" value="NZ_LTAZ01000005.1"/>
</dbReference>
<dbReference type="PATRIC" id="fig|1008153.3.peg.2561"/>
<evidence type="ECO:0000256" key="1">
    <source>
        <dbReference type="SAM" id="MobiDB-lite"/>
    </source>
</evidence>
<sequence>MGHPNIAVVVMDTARAADTVPADPAVMPTLAELAAGGTAYTNVFTSAPWTLPSHASLFTGTYASRHGAHGGHTYLDEGFVTLAEALASEGYETVGVSNNTWITEEFGFTRGFERFEKTWQLVQSETDLGGVTRAKHASGKVNAFVSQALSGNPLVNGLNAVYDQFFRASDDDGAARTTAWLADWLTERETDRPFFCFANCIEPHIQYRPPREYAEPFLPDGAYEEAMAIRQEPRAYDVGEYDLSDEEFSLLEGLYRGELAYLDAKIGEFRDALKAAGEWEDTVLVVCGDHGENVGDHGFLGHQYNVYDTLLHVPLMIHGGAFEPATGEDELVQLLDLFPTLLDLAEVDAPNARDQAQGRSLLTDGPARESVIAEYVSPQPSMEQLEERFGEVPGYMYEYDRSLRAIRTGEYKYIRGSDGSEELYDVEQDPQERFDLATTEPDIAAELAAELEGWLDSFEEAETDGEVEMTDATKGRLRDLGYL</sequence>
<dbReference type="CDD" id="cd16148">
    <property type="entry name" value="sulfatase_like"/>
    <property type="match status" value="1"/>
</dbReference>
<dbReference type="EMBL" id="LTAZ01000005">
    <property type="protein sequence ID" value="KYH25835.1"/>
    <property type="molecule type" value="Genomic_DNA"/>
</dbReference>
<name>A0A151ADW5_9EURY</name>
<gene>
    <name evidence="3" type="ORF">HAPAU_25130</name>
</gene>
<protein>
    <submittedName>
        <fullName evidence="3">Sulfatase</fullName>
    </submittedName>
</protein>
<dbReference type="PANTHER" id="PTHR43751:SF3">
    <property type="entry name" value="SULFATASE N-TERMINAL DOMAIN-CONTAINING PROTEIN"/>
    <property type="match status" value="1"/>
</dbReference>
<dbReference type="Pfam" id="PF00884">
    <property type="entry name" value="Sulfatase"/>
    <property type="match status" value="1"/>
</dbReference>
<keyword evidence="4" id="KW-1185">Reference proteome</keyword>
<reference evidence="3 4" key="1">
    <citation type="submission" date="2016-02" db="EMBL/GenBank/DDBJ databases">
        <title>Genome sequence of Halalkalicoccus paucihalophilus DSM 24557.</title>
        <authorList>
            <person name="Poehlein A."/>
            <person name="Daniel R."/>
        </authorList>
    </citation>
    <scope>NUCLEOTIDE SEQUENCE [LARGE SCALE GENOMIC DNA]</scope>
    <source>
        <strain evidence="3 4">DSM 24557</strain>
    </source>
</reference>
<dbReference type="InterPro" id="IPR052701">
    <property type="entry name" value="GAG_Ulvan_Degrading_Sulfatases"/>
</dbReference>
<dbReference type="InterPro" id="IPR017850">
    <property type="entry name" value="Alkaline_phosphatase_core_sf"/>
</dbReference>
<dbReference type="Gene3D" id="3.40.720.10">
    <property type="entry name" value="Alkaline Phosphatase, subunit A"/>
    <property type="match status" value="1"/>
</dbReference>
<feature type="domain" description="Sulfatase N-terminal" evidence="2">
    <location>
        <begin position="4"/>
        <end position="346"/>
    </location>
</feature>
<dbReference type="PANTHER" id="PTHR43751">
    <property type="entry name" value="SULFATASE"/>
    <property type="match status" value="1"/>
</dbReference>
<dbReference type="OrthoDB" id="102174at2157"/>
<dbReference type="InterPro" id="IPR000917">
    <property type="entry name" value="Sulfatase_N"/>
</dbReference>
<evidence type="ECO:0000313" key="4">
    <source>
        <dbReference type="Proteomes" id="UP000075321"/>
    </source>
</evidence>
<feature type="region of interest" description="Disordered" evidence="1">
    <location>
        <begin position="461"/>
        <end position="483"/>
    </location>
</feature>
<comment type="caution">
    <text evidence="3">The sequence shown here is derived from an EMBL/GenBank/DDBJ whole genome shotgun (WGS) entry which is preliminary data.</text>
</comment>
<dbReference type="AlphaFoldDB" id="A0A151ADW5"/>
<accession>A0A151ADW5</accession>
<evidence type="ECO:0000259" key="2">
    <source>
        <dbReference type="Pfam" id="PF00884"/>
    </source>
</evidence>
<feature type="compositionally biased region" description="Basic and acidic residues" evidence="1">
    <location>
        <begin position="471"/>
        <end position="483"/>
    </location>
</feature>
<dbReference type="SUPFAM" id="SSF53649">
    <property type="entry name" value="Alkaline phosphatase-like"/>
    <property type="match status" value="1"/>
</dbReference>
<proteinExistence type="predicted"/>